<protein>
    <recommendedName>
        <fullName evidence="8">Nicotinamidase</fullName>
        <ecNumber evidence="6">3.5.1.19</ecNumber>
    </recommendedName>
    <alternativeName>
        <fullName evidence="7">Nicotinamide deamidase</fullName>
    </alternativeName>
</protein>
<evidence type="ECO:0000256" key="5">
    <source>
        <dbReference type="ARBA" id="ARBA00037900"/>
    </source>
</evidence>
<dbReference type="GO" id="GO:0019363">
    <property type="term" value="P:pyridine nucleotide biosynthetic process"/>
    <property type="evidence" value="ECO:0007669"/>
    <property type="project" value="UniProtKB-KW"/>
</dbReference>
<dbReference type="FunFam" id="3.40.50.850:FF:000006">
    <property type="entry name" value="Bifunctional pyrazinamidase/nicotinamidase"/>
    <property type="match status" value="1"/>
</dbReference>
<evidence type="ECO:0000256" key="4">
    <source>
        <dbReference type="ARBA" id="ARBA00022801"/>
    </source>
</evidence>
<dbReference type="InterPro" id="IPR036380">
    <property type="entry name" value="Isochorismatase-like_sf"/>
</dbReference>
<dbReference type="InterPro" id="IPR000868">
    <property type="entry name" value="Isochorismatase-like_dom"/>
</dbReference>
<comment type="caution">
    <text evidence="10">The sequence shown here is derived from an EMBL/GenBank/DDBJ whole genome shotgun (WGS) entry which is preliminary data.</text>
</comment>
<evidence type="ECO:0000313" key="11">
    <source>
        <dbReference type="Proteomes" id="UP000809273"/>
    </source>
</evidence>
<comment type="pathway">
    <text evidence="5">Cofactor biosynthesis; nicotinate biosynthesis; nicotinate from nicotinamide: step 1/1.</text>
</comment>
<keyword evidence="3" id="KW-0479">Metal-binding</keyword>
<evidence type="ECO:0000256" key="2">
    <source>
        <dbReference type="ARBA" id="ARBA00022642"/>
    </source>
</evidence>
<evidence type="ECO:0000259" key="9">
    <source>
        <dbReference type="Pfam" id="PF00857"/>
    </source>
</evidence>
<comment type="similarity">
    <text evidence="1">Belongs to the isochorismatase family.</text>
</comment>
<dbReference type="AlphaFoldDB" id="A0A9D8PPJ1"/>
<dbReference type="Pfam" id="PF00857">
    <property type="entry name" value="Isochorismatase"/>
    <property type="match status" value="1"/>
</dbReference>
<name>A0A9D8PPJ1_9DELT</name>
<dbReference type="GO" id="GO:0008936">
    <property type="term" value="F:nicotinamidase activity"/>
    <property type="evidence" value="ECO:0007669"/>
    <property type="project" value="UniProtKB-EC"/>
</dbReference>
<sequence length="220" mass="24060">MTAKGAEKKDIKIAADDALIVVDLQPDFMPGGNLAVEGGNEIIEDINDLIPLFATVVGTQDWHPAGHKSFASAHDGKKPYDLFEEPGLGPVLWPDHCVRGTFGADFHPEVNVDDITLILRKGIHAGIDSYSVFMENDKKTETGLSGYLKARGVKRVFMCGLALDYCVFYSAMDGVNFGFEVFVIEDLTRPVDSPPGHLERAMNTMKDIGVEFIDKEAVSI</sequence>
<dbReference type="Proteomes" id="UP000809273">
    <property type="component" value="Unassembled WGS sequence"/>
</dbReference>
<dbReference type="InterPro" id="IPR052347">
    <property type="entry name" value="Isochorismatase_Nicotinamidase"/>
</dbReference>
<evidence type="ECO:0000313" key="10">
    <source>
        <dbReference type="EMBL" id="MBN1574354.1"/>
    </source>
</evidence>
<reference evidence="10" key="1">
    <citation type="journal article" date="2021" name="Environ. Microbiol.">
        <title>Genomic characterization of three novel Desulfobacterota classes expand the metabolic and phylogenetic diversity of the phylum.</title>
        <authorList>
            <person name="Murphy C.L."/>
            <person name="Biggerstaff J."/>
            <person name="Eichhorn A."/>
            <person name="Ewing E."/>
            <person name="Shahan R."/>
            <person name="Soriano D."/>
            <person name="Stewart S."/>
            <person name="VanMol K."/>
            <person name="Walker R."/>
            <person name="Walters P."/>
            <person name="Elshahed M.S."/>
            <person name="Youssef N.H."/>
        </authorList>
    </citation>
    <scope>NUCLEOTIDE SEQUENCE</scope>
    <source>
        <strain evidence="10">Zod_Metabat.24</strain>
    </source>
</reference>
<dbReference type="PANTHER" id="PTHR11080">
    <property type="entry name" value="PYRAZINAMIDASE/NICOTINAMIDASE"/>
    <property type="match status" value="1"/>
</dbReference>
<feature type="domain" description="Isochorismatase-like" evidence="9">
    <location>
        <begin position="18"/>
        <end position="216"/>
    </location>
</feature>
<evidence type="ECO:0000256" key="8">
    <source>
        <dbReference type="ARBA" id="ARBA00072277"/>
    </source>
</evidence>
<dbReference type="GO" id="GO:0046872">
    <property type="term" value="F:metal ion binding"/>
    <property type="evidence" value="ECO:0007669"/>
    <property type="project" value="UniProtKB-KW"/>
</dbReference>
<dbReference type="NCBIfam" id="NF008623">
    <property type="entry name" value="PRK11609.1"/>
    <property type="match status" value="1"/>
</dbReference>
<dbReference type="Gene3D" id="3.40.50.850">
    <property type="entry name" value="Isochorismatase-like"/>
    <property type="match status" value="1"/>
</dbReference>
<dbReference type="EMBL" id="JAFGIX010000075">
    <property type="protein sequence ID" value="MBN1574354.1"/>
    <property type="molecule type" value="Genomic_DNA"/>
</dbReference>
<evidence type="ECO:0000256" key="7">
    <source>
        <dbReference type="ARBA" id="ARBA00043224"/>
    </source>
</evidence>
<dbReference type="SUPFAM" id="SSF52499">
    <property type="entry name" value="Isochorismatase-like hydrolases"/>
    <property type="match status" value="1"/>
</dbReference>
<dbReference type="EC" id="3.5.1.19" evidence="6"/>
<organism evidence="10 11">
    <name type="scientific">Candidatus Zymogenus saltonus</name>
    <dbReference type="NCBI Taxonomy" id="2844893"/>
    <lineage>
        <taxon>Bacteria</taxon>
        <taxon>Deltaproteobacteria</taxon>
        <taxon>Candidatus Zymogenia</taxon>
        <taxon>Candidatus Zymogeniales</taxon>
        <taxon>Candidatus Zymogenaceae</taxon>
        <taxon>Candidatus Zymogenus</taxon>
    </lineage>
</organism>
<keyword evidence="4 10" id="KW-0378">Hydrolase</keyword>
<dbReference type="CDD" id="cd01011">
    <property type="entry name" value="nicotinamidase"/>
    <property type="match status" value="1"/>
</dbReference>
<evidence type="ECO:0000256" key="6">
    <source>
        <dbReference type="ARBA" id="ARBA00039017"/>
    </source>
</evidence>
<evidence type="ECO:0000256" key="3">
    <source>
        <dbReference type="ARBA" id="ARBA00022723"/>
    </source>
</evidence>
<dbReference type="PANTHER" id="PTHR11080:SF2">
    <property type="entry name" value="LD05707P"/>
    <property type="match status" value="1"/>
</dbReference>
<keyword evidence="2" id="KW-0662">Pyridine nucleotide biosynthesis</keyword>
<gene>
    <name evidence="10" type="primary">pncA</name>
    <name evidence="10" type="ORF">JW984_14235</name>
</gene>
<reference evidence="10" key="2">
    <citation type="submission" date="2021-01" db="EMBL/GenBank/DDBJ databases">
        <authorList>
            <person name="Hahn C.R."/>
            <person name="Youssef N.H."/>
            <person name="Elshahed M."/>
        </authorList>
    </citation>
    <scope>NUCLEOTIDE SEQUENCE</scope>
    <source>
        <strain evidence="10">Zod_Metabat.24</strain>
    </source>
</reference>
<accession>A0A9D8PPJ1</accession>
<proteinExistence type="inferred from homology"/>
<evidence type="ECO:0000256" key="1">
    <source>
        <dbReference type="ARBA" id="ARBA00006336"/>
    </source>
</evidence>